<dbReference type="EMBL" id="JACAZH010000003">
    <property type="protein sequence ID" value="KAF7373303.1"/>
    <property type="molecule type" value="Genomic_DNA"/>
</dbReference>
<evidence type="ECO:0000313" key="2">
    <source>
        <dbReference type="EMBL" id="KAF7373303.1"/>
    </source>
</evidence>
<gene>
    <name evidence="2" type="ORF">MSAN_00539600</name>
</gene>
<proteinExistence type="predicted"/>
<evidence type="ECO:0000256" key="1">
    <source>
        <dbReference type="SAM" id="MobiDB-lite"/>
    </source>
</evidence>
<reference evidence="2" key="1">
    <citation type="submission" date="2020-05" db="EMBL/GenBank/DDBJ databases">
        <title>Mycena genomes resolve the evolution of fungal bioluminescence.</title>
        <authorList>
            <person name="Tsai I.J."/>
        </authorList>
    </citation>
    <scope>NUCLEOTIDE SEQUENCE</scope>
    <source>
        <strain evidence="2">160909Yilan</strain>
    </source>
</reference>
<dbReference type="AlphaFoldDB" id="A0A8H7DIA5"/>
<protein>
    <submittedName>
        <fullName evidence="2">Uncharacterized protein</fullName>
    </submittedName>
</protein>
<comment type="caution">
    <text evidence="2">The sequence shown here is derived from an EMBL/GenBank/DDBJ whole genome shotgun (WGS) entry which is preliminary data.</text>
</comment>
<organism evidence="2 3">
    <name type="scientific">Mycena sanguinolenta</name>
    <dbReference type="NCBI Taxonomy" id="230812"/>
    <lineage>
        <taxon>Eukaryota</taxon>
        <taxon>Fungi</taxon>
        <taxon>Dikarya</taxon>
        <taxon>Basidiomycota</taxon>
        <taxon>Agaricomycotina</taxon>
        <taxon>Agaricomycetes</taxon>
        <taxon>Agaricomycetidae</taxon>
        <taxon>Agaricales</taxon>
        <taxon>Marasmiineae</taxon>
        <taxon>Mycenaceae</taxon>
        <taxon>Mycena</taxon>
    </lineage>
</organism>
<dbReference type="Proteomes" id="UP000623467">
    <property type="component" value="Unassembled WGS sequence"/>
</dbReference>
<dbReference type="OrthoDB" id="3069255at2759"/>
<keyword evidence="3" id="KW-1185">Reference proteome</keyword>
<evidence type="ECO:0000313" key="3">
    <source>
        <dbReference type="Proteomes" id="UP000623467"/>
    </source>
</evidence>
<accession>A0A8H7DIA5</accession>
<feature type="compositionally biased region" description="Basic residues" evidence="1">
    <location>
        <begin position="18"/>
        <end position="28"/>
    </location>
</feature>
<feature type="region of interest" description="Disordered" evidence="1">
    <location>
        <begin position="18"/>
        <end position="58"/>
    </location>
</feature>
<sequence>MLWFRSLLWPFRHVRKSSAHTRPHARKSSHSDSEKPQKESEPFLPAKKPEPKTNGEISRTASNMLKYALTTLSMISSSIPVAGILGSVIDPILDITERIEQTSDNAAGLTQLALRIERLTPIVIQMAESEPAIIEKLRKELALITAELTAAHSKGKLNQFFNSVDNASTLNKHNTALDRLIADCTLATVQEIARYFRELSNSKLRQPYPEIAGTGGVGGRGHVGGECGEGEGLQIDRDPNERINCTQISQSFLVNADAAKILAKLDAIEATQAALIHSLQHIVCAPSGLAASPGSILI</sequence>
<feature type="compositionally biased region" description="Basic and acidic residues" evidence="1">
    <location>
        <begin position="29"/>
        <end position="53"/>
    </location>
</feature>
<name>A0A8H7DIA5_9AGAR</name>